<dbReference type="PANTHER" id="PTHR30136">
    <property type="entry name" value="HELIX-TURN-HELIX TRANSCRIPTIONAL REGULATOR, ICLR FAMILY"/>
    <property type="match status" value="1"/>
</dbReference>
<dbReference type="InterPro" id="IPR005471">
    <property type="entry name" value="Tscrpt_reg_IclR_N"/>
</dbReference>
<dbReference type="SUPFAM" id="SSF55781">
    <property type="entry name" value="GAF domain-like"/>
    <property type="match status" value="1"/>
</dbReference>
<comment type="caution">
    <text evidence="6">The sequence shown here is derived from an EMBL/GenBank/DDBJ whole genome shotgun (WGS) entry which is preliminary data.</text>
</comment>
<evidence type="ECO:0000259" key="5">
    <source>
        <dbReference type="PROSITE" id="PS51078"/>
    </source>
</evidence>
<evidence type="ECO:0000313" key="6">
    <source>
        <dbReference type="EMBL" id="GEK73084.1"/>
    </source>
</evidence>
<evidence type="ECO:0000313" key="7">
    <source>
        <dbReference type="Proteomes" id="UP000321121"/>
    </source>
</evidence>
<accession>A0ABQ0U7R9</accession>
<keyword evidence="1" id="KW-0805">Transcription regulation</keyword>
<dbReference type="InterPro" id="IPR029016">
    <property type="entry name" value="GAF-like_dom_sf"/>
</dbReference>
<evidence type="ECO:0000256" key="3">
    <source>
        <dbReference type="ARBA" id="ARBA00023163"/>
    </source>
</evidence>
<sequence>MASSLIERTLGVLDALSGDARGLPLQTLAQRLEIPKSAAHRICQELIRLGYVRQESLSAHYQLTTRLVALGSRFLASSGAPDIVQPILDRLAEESGELVRLGIIENQRQIWIAKAQGARSGLRYDPDMGREAPLFCTASGHAWLARLSNQEAIALVEAQDTGPADDYGPQAPRSHDELIDYLNRTRTHGYSWQVEHAGSARRRWPSR</sequence>
<dbReference type="InterPro" id="IPR036388">
    <property type="entry name" value="WH-like_DNA-bd_sf"/>
</dbReference>
<dbReference type="EMBL" id="BJUS01000015">
    <property type="protein sequence ID" value="GEK73084.1"/>
    <property type="molecule type" value="Genomic_DNA"/>
</dbReference>
<dbReference type="PROSITE" id="PS51077">
    <property type="entry name" value="HTH_ICLR"/>
    <property type="match status" value="1"/>
</dbReference>
<dbReference type="RefSeq" id="WP_281288379.1">
    <property type="nucleotide sequence ID" value="NZ_BJUS01000015.1"/>
</dbReference>
<dbReference type="SMART" id="SM00346">
    <property type="entry name" value="HTH_ICLR"/>
    <property type="match status" value="1"/>
</dbReference>
<name>A0ABQ0U7R9_9GAMM</name>
<protein>
    <submittedName>
        <fullName evidence="6">Transcriptional regulator</fullName>
    </submittedName>
</protein>
<keyword evidence="3" id="KW-0804">Transcription</keyword>
<dbReference type="Proteomes" id="UP000321121">
    <property type="component" value="Unassembled WGS sequence"/>
</dbReference>
<dbReference type="InterPro" id="IPR050707">
    <property type="entry name" value="HTH_MetabolicPath_Reg"/>
</dbReference>
<proteinExistence type="predicted"/>
<dbReference type="Pfam" id="PF01614">
    <property type="entry name" value="IclR_C"/>
    <property type="match status" value="1"/>
</dbReference>
<dbReference type="SUPFAM" id="SSF46785">
    <property type="entry name" value="Winged helix' DNA-binding domain"/>
    <property type="match status" value="1"/>
</dbReference>
<evidence type="ECO:0000256" key="2">
    <source>
        <dbReference type="ARBA" id="ARBA00023125"/>
    </source>
</evidence>
<reference evidence="6 7" key="1">
    <citation type="submission" date="2019-07" db="EMBL/GenBank/DDBJ databases">
        <title>Whole genome shotgun sequence of Halomonas halophila NBRC 102604.</title>
        <authorList>
            <person name="Hosoyama A."/>
            <person name="Uohara A."/>
            <person name="Ohji S."/>
            <person name="Ichikawa N."/>
        </authorList>
    </citation>
    <scope>NUCLEOTIDE SEQUENCE [LARGE SCALE GENOMIC DNA]</scope>
    <source>
        <strain evidence="6 7">NBRC 102604</strain>
    </source>
</reference>
<dbReference type="InterPro" id="IPR036390">
    <property type="entry name" value="WH_DNA-bd_sf"/>
</dbReference>
<evidence type="ECO:0000259" key="4">
    <source>
        <dbReference type="PROSITE" id="PS51077"/>
    </source>
</evidence>
<organism evidence="6 7">
    <name type="scientific">Halomonas halophila</name>
    <dbReference type="NCBI Taxonomy" id="29573"/>
    <lineage>
        <taxon>Bacteria</taxon>
        <taxon>Pseudomonadati</taxon>
        <taxon>Pseudomonadota</taxon>
        <taxon>Gammaproteobacteria</taxon>
        <taxon>Oceanospirillales</taxon>
        <taxon>Halomonadaceae</taxon>
        <taxon>Halomonas</taxon>
    </lineage>
</organism>
<keyword evidence="2" id="KW-0238">DNA-binding</keyword>
<dbReference type="Gene3D" id="3.30.450.40">
    <property type="match status" value="1"/>
</dbReference>
<dbReference type="InterPro" id="IPR014757">
    <property type="entry name" value="Tscrpt_reg_IclR_C"/>
</dbReference>
<feature type="domain" description="IclR-ED" evidence="5">
    <location>
        <begin position="66"/>
        <end position="207"/>
    </location>
</feature>
<gene>
    <name evidence="6" type="ORF">HHA04nite_16280</name>
</gene>
<dbReference type="Pfam" id="PF09339">
    <property type="entry name" value="HTH_IclR"/>
    <property type="match status" value="1"/>
</dbReference>
<dbReference type="PANTHER" id="PTHR30136:SF35">
    <property type="entry name" value="HTH-TYPE TRANSCRIPTIONAL REGULATOR RV1719"/>
    <property type="match status" value="1"/>
</dbReference>
<dbReference type="Gene3D" id="1.10.10.10">
    <property type="entry name" value="Winged helix-like DNA-binding domain superfamily/Winged helix DNA-binding domain"/>
    <property type="match status" value="1"/>
</dbReference>
<keyword evidence="7" id="KW-1185">Reference proteome</keyword>
<dbReference type="PROSITE" id="PS51078">
    <property type="entry name" value="ICLR_ED"/>
    <property type="match status" value="1"/>
</dbReference>
<evidence type="ECO:0000256" key="1">
    <source>
        <dbReference type="ARBA" id="ARBA00023015"/>
    </source>
</evidence>
<feature type="domain" description="HTH iclR-type" evidence="4">
    <location>
        <begin position="3"/>
        <end position="65"/>
    </location>
</feature>